<dbReference type="PROSITE" id="PS51892">
    <property type="entry name" value="SUBTILASE"/>
    <property type="match status" value="1"/>
</dbReference>
<proteinExistence type="inferred from homology"/>
<dbReference type="InterPro" id="IPR000209">
    <property type="entry name" value="Peptidase_S8/S53_dom"/>
</dbReference>
<dbReference type="InterPro" id="IPR015500">
    <property type="entry name" value="Peptidase_S8_subtilisin-rel"/>
</dbReference>
<dbReference type="PRINTS" id="PR00723">
    <property type="entry name" value="SUBTILISIN"/>
</dbReference>
<dbReference type="EMBL" id="JSZA02000039">
    <property type="protein sequence ID" value="TGO03113.1"/>
    <property type="molecule type" value="Genomic_DNA"/>
</dbReference>
<dbReference type="InterPro" id="IPR036852">
    <property type="entry name" value="Peptidase_S8/S53_dom_sf"/>
</dbReference>
<dbReference type="PANTHER" id="PTHR43399">
    <property type="entry name" value="SUBTILISIN-RELATED"/>
    <property type="match status" value="1"/>
</dbReference>
<comment type="caution">
    <text evidence="8">The sequence shown here is derived from an EMBL/GenBank/DDBJ whole genome shotgun (WGS) entry which is preliminary data.</text>
</comment>
<dbReference type="InterPro" id="IPR044060">
    <property type="entry name" value="Bacterial_rp_domain"/>
</dbReference>
<evidence type="ECO:0000256" key="3">
    <source>
        <dbReference type="ARBA" id="ARBA00022801"/>
    </source>
</evidence>
<evidence type="ECO:0000313" key="8">
    <source>
        <dbReference type="EMBL" id="TGO03113.1"/>
    </source>
</evidence>
<evidence type="ECO:0000259" key="7">
    <source>
        <dbReference type="Pfam" id="PF18998"/>
    </source>
</evidence>
<reference evidence="8 9" key="1">
    <citation type="journal article" date="2016" name="Front. Microbiol.">
        <title>Single-Cell (Meta-)Genomics of a Dimorphic Candidatus Thiomargarita nelsonii Reveals Genomic Plasticity.</title>
        <authorList>
            <person name="Flood B.E."/>
            <person name="Fliss P."/>
            <person name="Jones D.S."/>
            <person name="Dick G.J."/>
            <person name="Jain S."/>
            <person name="Kaster A.K."/>
            <person name="Winkel M."/>
            <person name="Mussmann M."/>
            <person name="Bailey J."/>
        </authorList>
    </citation>
    <scope>NUCLEOTIDE SEQUENCE [LARGE SCALE GENOMIC DNA]</scope>
    <source>
        <strain evidence="8">Hydrate Ridge</strain>
    </source>
</reference>
<dbReference type="SUPFAM" id="SSF52743">
    <property type="entry name" value="Subtilisin-like"/>
    <property type="match status" value="1"/>
</dbReference>
<accession>A0A4E0QQA4</accession>
<dbReference type="InterPro" id="IPR023828">
    <property type="entry name" value="Peptidase_S8_Ser-AS"/>
</dbReference>
<feature type="domain" description="Bacterial repeat" evidence="7">
    <location>
        <begin position="1358"/>
        <end position="1434"/>
    </location>
</feature>
<dbReference type="Pfam" id="PF13582">
    <property type="entry name" value="Reprolysin_3"/>
    <property type="match status" value="1"/>
</dbReference>
<dbReference type="PROSITE" id="PS00138">
    <property type="entry name" value="SUBTILASE_SER"/>
    <property type="match status" value="1"/>
</dbReference>
<dbReference type="Gene3D" id="2.60.40.10">
    <property type="entry name" value="Immunoglobulins"/>
    <property type="match status" value="1"/>
</dbReference>
<gene>
    <name evidence="8" type="ORF">PN36_12615</name>
</gene>
<feature type="domain" description="Peptidase S8/S53" evidence="6">
    <location>
        <begin position="855"/>
        <end position="1125"/>
    </location>
</feature>
<evidence type="ECO:0008006" key="10">
    <source>
        <dbReference type="Google" id="ProtNLM"/>
    </source>
</evidence>
<comment type="similarity">
    <text evidence="1 5">Belongs to the peptidase S8 family.</text>
</comment>
<evidence type="ECO:0000256" key="2">
    <source>
        <dbReference type="ARBA" id="ARBA00022670"/>
    </source>
</evidence>
<dbReference type="SUPFAM" id="SSF49785">
    <property type="entry name" value="Galactose-binding domain-like"/>
    <property type="match status" value="1"/>
</dbReference>
<dbReference type="InterPro" id="IPR013783">
    <property type="entry name" value="Ig-like_fold"/>
</dbReference>
<feature type="active site" description="Charge relay system" evidence="5">
    <location>
        <position position="863"/>
    </location>
</feature>
<dbReference type="InterPro" id="IPR008979">
    <property type="entry name" value="Galactose-bd-like_sf"/>
</dbReference>
<keyword evidence="4 5" id="KW-0720">Serine protease</keyword>
<dbReference type="Gene3D" id="3.40.390.10">
    <property type="entry name" value="Collagenase (Catalytic Domain)"/>
    <property type="match status" value="1"/>
</dbReference>
<dbReference type="Pfam" id="PF18998">
    <property type="entry name" value="Flg_new_2"/>
    <property type="match status" value="2"/>
</dbReference>
<dbReference type="GO" id="GO:0004252">
    <property type="term" value="F:serine-type endopeptidase activity"/>
    <property type="evidence" value="ECO:0007669"/>
    <property type="project" value="UniProtKB-UniRule"/>
</dbReference>
<dbReference type="GO" id="GO:0006508">
    <property type="term" value="P:proteolysis"/>
    <property type="evidence" value="ECO:0007669"/>
    <property type="project" value="UniProtKB-KW"/>
</dbReference>
<protein>
    <recommendedName>
        <fullName evidence="10">Peptidase S8/S53 domain-containing protein</fullName>
    </recommendedName>
</protein>
<dbReference type="GO" id="GO:0008237">
    <property type="term" value="F:metallopeptidase activity"/>
    <property type="evidence" value="ECO:0007669"/>
    <property type="project" value="InterPro"/>
</dbReference>
<evidence type="ECO:0000256" key="5">
    <source>
        <dbReference type="PROSITE-ProRule" id="PRU01240"/>
    </source>
</evidence>
<evidence type="ECO:0000256" key="4">
    <source>
        <dbReference type="ARBA" id="ARBA00022825"/>
    </source>
</evidence>
<feature type="non-terminal residue" evidence="8">
    <location>
        <position position="1875"/>
    </location>
</feature>
<dbReference type="CDD" id="cd04842">
    <property type="entry name" value="Peptidases_S8_Kp43_protease"/>
    <property type="match status" value="1"/>
</dbReference>
<name>A0A4E0QQA4_9GAMM</name>
<evidence type="ECO:0000259" key="6">
    <source>
        <dbReference type="Pfam" id="PF00082"/>
    </source>
</evidence>
<dbReference type="InterPro" id="IPR051048">
    <property type="entry name" value="Peptidase_S8/S53_subtilisin"/>
</dbReference>
<dbReference type="Gene3D" id="3.40.50.200">
    <property type="entry name" value="Peptidase S8/S53 domain"/>
    <property type="match status" value="1"/>
</dbReference>
<dbReference type="Gene3D" id="2.60.120.380">
    <property type="match status" value="1"/>
</dbReference>
<dbReference type="SUPFAM" id="SSF55486">
    <property type="entry name" value="Metalloproteases ('zincins'), catalytic domain"/>
    <property type="match status" value="1"/>
</dbReference>
<keyword evidence="9" id="KW-1185">Reference proteome</keyword>
<dbReference type="Proteomes" id="UP000030428">
    <property type="component" value="Unassembled WGS sequence"/>
</dbReference>
<feature type="active site" description="Charge relay system" evidence="5">
    <location>
        <position position="1072"/>
    </location>
</feature>
<evidence type="ECO:0000256" key="1">
    <source>
        <dbReference type="ARBA" id="ARBA00011073"/>
    </source>
</evidence>
<dbReference type="PANTHER" id="PTHR43399:SF4">
    <property type="entry name" value="CELL WALL-ASSOCIATED PROTEASE"/>
    <property type="match status" value="1"/>
</dbReference>
<feature type="active site" description="Charge relay system" evidence="5">
    <location>
        <position position="889"/>
    </location>
</feature>
<dbReference type="InterPro" id="IPR034058">
    <property type="entry name" value="TagA/B/C/D_pept_dom"/>
</dbReference>
<dbReference type="Pfam" id="PF00082">
    <property type="entry name" value="Peptidase_S8"/>
    <property type="match status" value="1"/>
</dbReference>
<dbReference type="InterPro" id="IPR024079">
    <property type="entry name" value="MetalloPept_cat_dom_sf"/>
</dbReference>
<sequence>MTNKSVFSSVWQAICFVTLFSWLSLPAFSGELLYSLSAQQGGVATVYFNISSTSQLVQDSVVDVILPGGQTVSGVVKRTHTGVGRSDDIGPKETSRKMVSFEDNAGALELLVVNNTIAGMILHDAVNRKIYRSIIDANGRGILREENVNDYQCVDFPIAPNTGVVNIPDSSDLTPDVSTLQNLESRPGAAKTLYINYWGGTLSGTAWNNNYNSGNDITYTPYSFDSDTTTFSEADRYLMWLGWREVAEDYAAFDINVTTKQAVYDATEIVNRSQMIATTTNDFYYTGAAGVAYIGIFNNTSDYYKTAWAWNSSGGSLGMTISHEAGHQMGLGHDGTTSTLGSGSSYSGHGVWGPIMGAPFNQEYVQWSKGDYPDANNSENDLTIIANVLGTVPDDAGDTTATATSLSIPVTDHEGQITHEGLLADVDVYSFSASGTTHVEVKPLLGAEGESRAANLAINVTLQNSSGSVIASMTSSDNSPLVPTTNTLVYDGTLAADTYYILIDAVSPDTNWATGFDEYGNEGQYRVTISDSNKKTLSVTKSGSGSGKVTSSPTGIDCGSDCSESYNPGTSVTLTATPDSGSTFTGWNGGGCSGTGNCVVTMNNDLTVTATFSGVPDIRITPLTLNFSNTGSSAQALSDPTLEFLQDRAILFQRGTIYPEQVTSMTDDVISGSLSGQHILMQFARLPSPKEQAVLATVGIQLLRYIPNQTYWASVDASKFNNDIVTQASGGIQWAWIPEPIYKIAQSIDNDEFPPNARFDDGTVKIHLLLFEDVSQTEAITAISSLNGNLQILDWISSKLVEVRTPKDAIQSIAALDQVEWIEPAPAPNSYDNATAATRIHADDLRVSPYNLEGQGIVVGVWDEAKVFAHGDFGNRLTISDNANQVSNHATHVAGTVGGSGTGNPNAKGMAPQVQIRSYDWNSDTTEMRQAQDVVISNHSYGYITGWYYNGGWIDYGSTGFGQYSADTQAWDEIVVDTGLLIFKAAGNDRNDGPDGCPGGNRCDGPYDSIGTQGVAKNIVTVCATDDNDVMTNFSSWGPVNDGRIKPDLCANGTTLTSTLPKGQYGSYSGTSMASPSAAGTAALLYQHFISKTGNQPSAETLKAMMIHGAHDLGRSGPDYEYGWGLIDAKESAELISSQAWGTDSISSTGNSKTFTIEVPNQTSKIKATLVWTDPAGSPAASKALVNDLDIILESPTGTQYHPWIVDPARPNVPATKGANHTDNIEQVVIDNPQAGTWTIRVSGFAIPSGPQTFTLVANGLNSGTTGKHFTIYNDGNANLSVSSISPETSAPWISINPTVLTVQAGQSATVSVSVDFSQAPSGETTTRLLVSSNDADESPYPGGVNVVVTQVVSKTLTVTKSGSGSGKVTSSPAGIDCGTDCDEAYNQGTSVTLTATPDSGSTFSGWSGGGCSGTGNCVVTMNSDLTVTATFQTSPEQHFTPIWSGNPYNQMNLWVIGAALDEVALEANDEIAIFDGENCVGVGRVESTISNPNPLIIVTSQDDDPNDGIVNGFIEGQSISFKIWDHSNQTEITQVSSDYFELSNGNPIEPPPTFEGNSDYAVELAGQDRVAQTISLTTGWNIFSSYTIPEDIDLLNIVQPLIDSDSLVKVTDQQGKTILKFYGNWRNNIGDLSSTQGYKIKVTEDTELALNGSPVQLPIEISLTEGWNIISYPVLTSQDALAIVQPLIDEGKLVKVSDEKGQTILKFYGNWRNNLGNFEAGEGYLIKVNADATLTIDSGSALVTSSPTLTSSQPIHYTTVWSGNAYNRMNLWTIGATINGVDLEANDEIAIFEGENCVGIGVVETTISPNNPLTITSSQDDDPNDGIINGFIEGHEITIRVWDSSAQKEISINTPNYYDLNQNPIDPPVFEANA</sequence>
<keyword evidence="3 5" id="KW-0378">Hydrolase</keyword>
<organism evidence="8 9">
    <name type="scientific">Candidatus Thiomargarita nelsonii</name>
    <dbReference type="NCBI Taxonomy" id="1003181"/>
    <lineage>
        <taxon>Bacteria</taxon>
        <taxon>Pseudomonadati</taxon>
        <taxon>Pseudomonadota</taxon>
        <taxon>Gammaproteobacteria</taxon>
        <taxon>Thiotrichales</taxon>
        <taxon>Thiotrichaceae</taxon>
        <taxon>Thiomargarita</taxon>
    </lineage>
</organism>
<evidence type="ECO:0000313" key="9">
    <source>
        <dbReference type="Proteomes" id="UP000030428"/>
    </source>
</evidence>
<feature type="domain" description="Bacterial repeat" evidence="7">
    <location>
        <begin position="538"/>
        <end position="614"/>
    </location>
</feature>
<keyword evidence="2 5" id="KW-0645">Protease</keyword>